<dbReference type="Proteomes" id="UP001295684">
    <property type="component" value="Unassembled WGS sequence"/>
</dbReference>
<feature type="compositionally biased region" description="Basic residues" evidence="1">
    <location>
        <begin position="150"/>
        <end position="165"/>
    </location>
</feature>
<accession>A0AAD1YAH9</accession>
<dbReference type="EMBL" id="CAMPGE010028521">
    <property type="protein sequence ID" value="CAI2386042.1"/>
    <property type="molecule type" value="Genomic_DNA"/>
</dbReference>
<proteinExistence type="predicted"/>
<reference evidence="2" key="1">
    <citation type="submission" date="2023-07" db="EMBL/GenBank/DDBJ databases">
        <authorList>
            <consortium name="AG Swart"/>
            <person name="Singh M."/>
            <person name="Singh A."/>
            <person name="Seah K."/>
            <person name="Emmerich C."/>
        </authorList>
    </citation>
    <scope>NUCLEOTIDE SEQUENCE</scope>
    <source>
        <strain evidence="2">DP1</strain>
    </source>
</reference>
<protein>
    <submittedName>
        <fullName evidence="2">Uncharacterized protein</fullName>
    </submittedName>
</protein>
<evidence type="ECO:0000313" key="3">
    <source>
        <dbReference type="Proteomes" id="UP001295684"/>
    </source>
</evidence>
<sequence length="248" mass="28949">MALKKFCIKDTQDRESQQIRIKRTLKQRILALNKTTVHFQKKDHDYRSAHLKKRVFSFSPSSYSHKNKLHKTQTRMLKDKNHGTPHRRICSPVPQRIHKLKVHPLEAKKKPTNLKICRKMRKTPLENLKARIRSLSPDINKVVQSALSHSNKRSKRDKKSKKKFKGKDCRKGISTGLIPIEENMKKVFGYVSNKFETLHSKITDLKSSPGLCQSSYILNQKLMKLQSSKEKISTEDQVLRVHSNNFMN</sequence>
<comment type="caution">
    <text evidence="2">The sequence shown here is derived from an EMBL/GenBank/DDBJ whole genome shotgun (WGS) entry which is preliminary data.</text>
</comment>
<organism evidence="2 3">
    <name type="scientific">Euplotes crassus</name>
    <dbReference type="NCBI Taxonomy" id="5936"/>
    <lineage>
        <taxon>Eukaryota</taxon>
        <taxon>Sar</taxon>
        <taxon>Alveolata</taxon>
        <taxon>Ciliophora</taxon>
        <taxon>Intramacronucleata</taxon>
        <taxon>Spirotrichea</taxon>
        <taxon>Hypotrichia</taxon>
        <taxon>Euplotida</taxon>
        <taxon>Euplotidae</taxon>
        <taxon>Moneuplotes</taxon>
    </lineage>
</organism>
<dbReference type="AlphaFoldDB" id="A0AAD1YAH9"/>
<feature type="region of interest" description="Disordered" evidence="1">
    <location>
        <begin position="145"/>
        <end position="168"/>
    </location>
</feature>
<keyword evidence="3" id="KW-1185">Reference proteome</keyword>
<evidence type="ECO:0000256" key="1">
    <source>
        <dbReference type="SAM" id="MobiDB-lite"/>
    </source>
</evidence>
<evidence type="ECO:0000313" key="2">
    <source>
        <dbReference type="EMBL" id="CAI2386042.1"/>
    </source>
</evidence>
<gene>
    <name evidence="2" type="ORF">ECRASSUSDP1_LOCUS27642</name>
</gene>
<name>A0AAD1YAH9_EUPCR</name>